<evidence type="ECO:0000256" key="1">
    <source>
        <dbReference type="ARBA" id="ARBA00000085"/>
    </source>
</evidence>
<dbReference type="Gene3D" id="3.30.450.40">
    <property type="match status" value="2"/>
</dbReference>
<dbReference type="SMART" id="SM00448">
    <property type="entry name" value="REC"/>
    <property type="match status" value="1"/>
</dbReference>
<dbReference type="EMBL" id="JAXIVS010000010">
    <property type="protein sequence ID" value="MDY7230170.1"/>
    <property type="molecule type" value="Genomic_DNA"/>
</dbReference>
<keyword evidence="4" id="KW-0808">Transferase</keyword>
<keyword evidence="3 6" id="KW-0597">Phosphoprotein</keyword>
<dbReference type="InterPro" id="IPR036097">
    <property type="entry name" value="HisK_dim/P_sf"/>
</dbReference>
<dbReference type="PROSITE" id="PS50110">
    <property type="entry name" value="RESPONSE_REGULATORY"/>
    <property type="match status" value="1"/>
</dbReference>
<evidence type="ECO:0000313" key="10">
    <source>
        <dbReference type="Proteomes" id="UP001291309"/>
    </source>
</evidence>
<dbReference type="InterPro" id="IPR011006">
    <property type="entry name" value="CheY-like_superfamily"/>
</dbReference>
<dbReference type="InterPro" id="IPR029016">
    <property type="entry name" value="GAF-like_dom_sf"/>
</dbReference>
<dbReference type="Pfam" id="PF02518">
    <property type="entry name" value="HATPase_c"/>
    <property type="match status" value="1"/>
</dbReference>
<dbReference type="SMART" id="SM00388">
    <property type="entry name" value="HisKA"/>
    <property type="match status" value="1"/>
</dbReference>
<dbReference type="Gene3D" id="1.10.287.130">
    <property type="match status" value="1"/>
</dbReference>
<dbReference type="InterPro" id="IPR005467">
    <property type="entry name" value="His_kinase_dom"/>
</dbReference>
<dbReference type="InterPro" id="IPR003661">
    <property type="entry name" value="HisK_dim/P_dom"/>
</dbReference>
<name>A0ABU5HDJ0_9BACT</name>
<protein>
    <recommendedName>
        <fullName evidence="2">histidine kinase</fullName>
        <ecNumber evidence="2">2.7.13.3</ecNumber>
    </recommendedName>
</protein>
<dbReference type="SMART" id="SM00387">
    <property type="entry name" value="HATPase_c"/>
    <property type="match status" value="1"/>
</dbReference>
<dbReference type="Pfam" id="PF01590">
    <property type="entry name" value="GAF"/>
    <property type="match status" value="1"/>
</dbReference>
<dbReference type="EC" id="2.7.13.3" evidence="2"/>
<evidence type="ECO:0000256" key="6">
    <source>
        <dbReference type="PROSITE-ProRule" id="PRU00169"/>
    </source>
</evidence>
<dbReference type="Proteomes" id="UP001291309">
    <property type="component" value="Unassembled WGS sequence"/>
</dbReference>
<accession>A0ABU5HDJ0</accession>
<keyword evidence="5" id="KW-0418">Kinase</keyword>
<evidence type="ECO:0000256" key="4">
    <source>
        <dbReference type="ARBA" id="ARBA00022679"/>
    </source>
</evidence>
<keyword evidence="10" id="KW-1185">Reference proteome</keyword>
<feature type="modified residue" description="4-aspartylphosphate" evidence="6">
    <location>
        <position position="95"/>
    </location>
</feature>
<evidence type="ECO:0000256" key="3">
    <source>
        <dbReference type="ARBA" id="ARBA00022553"/>
    </source>
</evidence>
<dbReference type="Gene3D" id="3.30.565.10">
    <property type="entry name" value="Histidine kinase-like ATPase, C-terminal domain"/>
    <property type="match status" value="1"/>
</dbReference>
<evidence type="ECO:0000259" key="7">
    <source>
        <dbReference type="PROSITE" id="PS50109"/>
    </source>
</evidence>
<dbReference type="Pfam" id="PF00072">
    <property type="entry name" value="Response_reg"/>
    <property type="match status" value="1"/>
</dbReference>
<dbReference type="InterPro" id="IPR003018">
    <property type="entry name" value="GAF"/>
</dbReference>
<organism evidence="9 10">
    <name type="scientific">Hyalangium rubrum</name>
    <dbReference type="NCBI Taxonomy" id="3103134"/>
    <lineage>
        <taxon>Bacteria</taxon>
        <taxon>Pseudomonadati</taxon>
        <taxon>Myxococcota</taxon>
        <taxon>Myxococcia</taxon>
        <taxon>Myxococcales</taxon>
        <taxon>Cystobacterineae</taxon>
        <taxon>Archangiaceae</taxon>
        <taxon>Hyalangium</taxon>
    </lineage>
</organism>
<gene>
    <name evidence="9" type="ORF">SYV04_27490</name>
</gene>
<dbReference type="CDD" id="cd00075">
    <property type="entry name" value="HATPase"/>
    <property type="match status" value="1"/>
</dbReference>
<dbReference type="Gene3D" id="3.40.50.2300">
    <property type="match status" value="1"/>
</dbReference>
<dbReference type="InterPro" id="IPR004358">
    <property type="entry name" value="Sig_transdc_His_kin-like_C"/>
</dbReference>
<evidence type="ECO:0000313" key="9">
    <source>
        <dbReference type="EMBL" id="MDY7230170.1"/>
    </source>
</evidence>
<comment type="catalytic activity">
    <reaction evidence="1">
        <text>ATP + protein L-histidine = ADP + protein N-phospho-L-histidine.</text>
        <dbReference type="EC" id="2.7.13.3"/>
    </reaction>
</comment>
<comment type="caution">
    <text evidence="9">The sequence shown here is derived from an EMBL/GenBank/DDBJ whole genome shotgun (WGS) entry which is preliminary data.</text>
</comment>
<dbReference type="SUPFAM" id="SSF52172">
    <property type="entry name" value="CheY-like"/>
    <property type="match status" value="1"/>
</dbReference>
<proteinExistence type="predicted"/>
<dbReference type="SMART" id="SM00065">
    <property type="entry name" value="GAF"/>
    <property type="match status" value="2"/>
</dbReference>
<dbReference type="InterPro" id="IPR003594">
    <property type="entry name" value="HATPase_dom"/>
</dbReference>
<dbReference type="InterPro" id="IPR001789">
    <property type="entry name" value="Sig_transdc_resp-reg_receiver"/>
</dbReference>
<dbReference type="RefSeq" id="WP_321548892.1">
    <property type="nucleotide sequence ID" value="NZ_JAXIVS010000010.1"/>
</dbReference>
<dbReference type="InterPro" id="IPR036890">
    <property type="entry name" value="HATPase_C_sf"/>
</dbReference>
<sequence>MIPTETTVTPSPTWYGTSLQSASFQHLELADEPTWSRTPGGATEPSVLLVDDNPANLIALEAILEPLGVRLAKASSGEQALRLLLSEEFAVILLDVQMTGMDGYETAALIKQRERTRNVPIIFLTAYGRGEAEVQEGYAHGAVDYLQKPFSSEVLRSKVSVFIELFRTQQQVRRQTELLRRQEAFAREAAHRAAGHIARLQALTSVLAEATCVEQVMRALFEQGLTSLGVTAGSVCLLDETGQNLEVIQSTGYSEATLQQWRSMPLSLHVPLTDAVREGRPQWLGSEADWAARYPHLAVLANSCAAIALPLLVKGRGLGAIGLSFDAERVFTVDDRAFFHAMAHACAQAIDRARLYEEERLSNELLRIAAARLQVLAEATDAFSAANRDLPALFDAIAHQVVCHLGDSSLLSLLSADGQQLEPVSLRHMEPGAQVHMRQLFSAAPVPANQGLLGKVARSGQSLFIPVTPQESLLSGVKPEYRAMLEHFPVHSFMAVPLRVQGRVIGALAVSRHTPGRPFTSEDQRLLEELADKAALSIENARLFQQQQRDQEELRSRAEFEQQLIGIVSHDLRNPLGAITMAAGLLEASPGLTERQLKAARRIASSCERATGLIRDFLDFTQARLGTGIPLRRRPMDLHEVTQHVVDEVQQAHPTRQVHFEASGDGHGEWDPDRISQVLTNLVGNALAYSAPGTPVQVRTAGGPEGALLEVHNHGMPIAPELLPRLFEPLTRGAPTEGTSSRSIGLGLYIVREIIRGHGGRVEVRSSVERGTTFTVLLPRP</sequence>
<feature type="domain" description="Response regulatory" evidence="8">
    <location>
        <begin position="46"/>
        <end position="163"/>
    </location>
</feature>
<dbReference type="Pfam" id="PF13185">
    <property type="entry name" value="GAF_2"/>
    <property type="match status" value="1"/>
</dbReference>
<dbReference type="SUPFAM" id="SSF47384">
    <property type="entry name" value="Homodimeric domain of signal transducing histidine kinase"/>
    <property type="match status" value="1"/>
</dbReference>
<dbReference type="Pfam" id="PF00512">
    <property type="entry name" value="HisKA"/>
    <property type="match status" value="1"/>
</dbReference>
<dbReference type="PRINTS" id="PR00344">
    <property type="entry name" value="BCTRLSENSOR"/>
</dbReference>
<evidence type="ECO:0000256" key="5">
    <source>
        <dbReference type="ARBA" id="ARBA00022777"/>
    </source>
</evidence>
<evidence type="ECO:0000256" key="2">
    <source>
        <dbReference type="ARBA" id="ARBA00012438"/>
    </source>
</evidence>
<dbReference type="PROSITE" id="PS50109">
    <property type="entry name" value="HIS_KIN"/>
    <property type="match status" value="1"/>
</dbReference>
<dbReference type="PANTHER" id="PTHR43547:SF2">
    <property type="entry name" value="HYBRID SIGNAL TRANSDUCTION HISTIDINE KINASE C"/>
    <property type="match status" value="1"/>
</dbReference>
<feature type="domain" description="Histidine kinase" evidence="7">
    <location>
        <begin position="567"/>
        <end position="781"/>
    </location>
</feature>
<dbReference type="SUPFAM" id="SSF55781">
    <property type="entry name" value="GAF domain-like"/>
    <property type="match status" value="2"/>
</dbReference>
<dbReference type="SUPFAM" id="SSF55874">
    <property type="entry name" value="ATPase domain of HSP90 chaperone/DNA topoisomerase II/histidine kinase"/>
    <property type="match status" value="1"/>
</dbReference>
<dbReference type="PANTHER" id="PTHR43547">
    <property type="entry name" value="TWO-COMPONENT HISTIDINE KINASE"/>
    <property type="match status" value="1"/>
</dbReference>
<evidence type="ECO:0000259" key="8">
    <source>
        <dbReference type="PROSITE" id="PS50110"/>
    </source>
</evidence>
<reference evidence="9 10" key="1">
    <citation type="submission" date="2023-12" db="EMBL/GenBank/DDBJ databases">
        <title>the genome sequence of Hyalangium sp. s54d21.</title>
        <authorList>
            <person name="Zhang X."/>
        </authorList>
    </citation>
    <scope>NUCLEOTIDE SEQUENCE [LARGE SCALE GENOMIC DNA]</scope>
    <source>
        <strain evidence="10">s54d21</strain>
    </source>
</reference>
<dbReference type="CDD" id="cd00082">
    <property type="entry name" value="HisKA"/>
    <property type="match status" value="1"/>
</dbReference>